<dbReference type="RefSeq" id="WP_371385611.1">
    <property type="nucleotide sequence ID" value="NZ_JBGLYH010000008.1"/>
</dbReference>
<proteinExistence type="predicted"/>
<dbReference type="PANTHER" id="PTHR42949">
    <property type="entry name" value="ANAEROBIC GLYCEROL-3-PHOSPHATE DEHYDROGENASE SUBUNIT B"/>
    <property type="match status" value="1"/>
</dbReference>
<comment type="caution">
    <text evidence="4">The sequence shown here is derived from an EMBL/GenBank/DDBJ whole genome shotgun (WGS) entry which is preliminary data.</text>
</comment>
<dbReference type="PANTHER" id="PTHR42949:SF3">
    <property type="entry name" value="ANAEROBIC GLYCEROL-3-PHOSPHATE DEHYDROGENASE SUBUNIT B"/>
    <property type="match status" value="1"/>
</dbReference>
<keyword evidence="1" id="KW-0560">Oxidoreductase</keyword>
<accession>A0ABV4JZC3</accession>
<reference evidence="4 5" key="1">
    <citation type="submission" date="2024-08" db="EMBL/GenBank/DDBJ databases">
        <title>Sulfate-reducing bacteria isolated from formation water of the oil field in Kazakhstan and description of Pseudodesulfovibrio sp.</title>
        <authorList>
            <person name="Bidzhieva S.K."/>
            <person name="Tourova T.P."/>
            <person name="Grouzdev D.S."/>
            <person name="Beletsky A.V."/>
            <person name="Sokolova D.S."/>
            <person name="Samigullina S.R."/>
            <person name="Poltaraus A.B."/>
            <person name="Avtukh A.N."/>
            <person name="Tereshina V.M."/>
            <person name="Zhaparov N.S."/>
            <person name="Mardanov A.V."/>
            <person name="Nazina T.N."/>
        </authorList>
    </citation>
    <scope>NUCLEOTIDE SEQUENCE [LARGE SCALE GENOMIC DNA]</scope>
    <source>
        <strain evidence="4 5">9FUS</strain>
    </source>
</reference>
<evidence type="ECO:0000256" key="1">
    <source>
        <dbReference type="ARBA" id="ARBA00023002"/>
    </source>
</evidence>
<feature type="domain" description="FAD/NAD(P)-binding" evidence="3">
    <location>
        <begin position="5"/>
        <end position="304"/>
    </location>
</feature>
<dbReference type="Pfam" id="PF04324">
    <property type="entry name" value="Fer2_BFD"/>
    <property type="match status" value="1"/>
</dbReference>
<dbReference type="Pfam" id="PF07992">
    <property type="entry name" value="Pyr_redox_2"/>
    <property type="match status" value="1"/>
</dbReference>
<dbReference type="CDD" id="cd19946">
    <property type="entry name" value="GlpA-like_Fer2_BFD-like"/>
    <property type="match status" value="1"/>
</dbReference>
<gene>
    <name evidence="4" type="ORF">AB6M95_04860</name>
</gene>
<dbReference type="Gene3D" id="3.50.50.60">
    <property type="entry name" value="FAD/NAD(P)-binding domain"/>
    <property type="match status" value="2"/>
</dbReference>
<dbReference type="EMBL" id="JBGLYH010000008">
    <property type="protein sequence ID" value="MEZ7196071.1"/>
    <property type="molecule type" value="Genomic_DNA"/>
</dbReference>
<dbReference type="PIRSF" id="PIRSF037495">
    <property type="entry name" value="Opine_OX_OoxA/HcnB"/>
    <property type="match status" value="1"/>
</dbReference>
<dbReference type="Gene3D" id="1.10.10.1100">
    <property type="entry name" value="BFD-like [2Fe-2S]-binding domain"/>
    <property type="match status" value="1"/>
</dbReference>
<dbReference type="InterPro" id="IPR007419">
    <property type="entry name" value="BFD-like_2Fe2S-bd_dom"/>
</dbReference>
<dbReference type="InterPro" id="IPR051691">
    <property type="entry name" value="Metab_Enz_Cyan_OpOx_G3PDH"/>
</dbReference>
<dbReference type="PRINTS" id="PR00411">
    <property type="entry name" value="PNDRDTASEI"/>
</dbReference>
<dbReference type="InterPro" id="IPR041854">
    <property type="entry name" value="BFD-like_2Fe2S-bd_dom_sf"/>
</dbReference>
<evidence type="ECO:0000259" key="2">
    <source>
        <dbReference type="Pfam" id="PF04324"/>
    </source>
</evidence>
<evidence type="ECO:0000313" key="5">
    <source>
        <dbReference type="Proteomes" id="UP001568698"/>
    </source>
</evidence>
<organism evidence="4 5">
    <name type="scientific">Pseudodesulfovibrio karagichevae</name>
    <dbReference type="NCBI Taxonomy" id="3239305"/>
    <lineage>
        <taxon>Bacteria</taxon>
        <taxon>Pseudomonadati</taxon>
        <taxon>Thermodesulfobacteriota</taxon>
        <taxon>Desulfovibrionia</taxon>
        <taxon>Desulfovibrionales</taxon>
        <taxon>Desulfovibrionaceae</taxon>
    </lineage>
</organism>
<dbReference type="Proteomes" id="UP001568698">
    <property type="component" value="Unassembled WGS sequence"/>
</dbReference>
<protein>
    <submittedName>
        <fullName evidence="4">FAD-dependent oxidoreductase</fullName>
    </submittedName>
</protein>
<evidence type="ECO:0000313" key="4">
    <source>
        <dbReference type="EMBL" id="MEZ7196071.1"/>
    </source>
</evidence>
<sequence length="464" mass="50152">MNKLYDLVIVGAGPGGLAAAVTADRLGLSALLVDEQPEPGGQIYRSIERSLPENAHVLGEDYFAGSRLVKDFRASGVAYQPNTTVWNIENGFHVDILSANTLRRVRGRRIVFSVGAVERPVPIPNWTLPGVMGAAAADILFKSSDMTPEGPVVLAGSGPLLLLAACHLVDNGVAVAAMVETAGMRDYLKAIPFLPGALRRSDYLLKGLRMRLKVKRAKVPLYTGCRDLAVIGDGQAEGLRFTCRGRKHEVAAATVLLHEGVVPNLRLTQLLNCEHEWYAPQRYWRPRLDRWGRTSVPGVSVAGDSGGIDGGKAAAIAGHLAAINTACDLEVITDTERDRLAQRHLKDMQRERLIRPFLDHVFPPSRQALVPPDDSTLVCRCEELTAGRIRESVAQGARHPAQIKGQTRAGMGPCQGRMCASTIAEIIADSGSLDIATIGLPRVRTPLQPLSIEQLANLEFEEAS</sequence>
<name>A0ABV4JZC3_9BACT</name>
<dbReference type="PRINTS" id="PR00368">
    <property type="entry name" value="FADPNR"/>
</dbReference>
<dbReference type="InterPro" id="IPR023753">
    <property type="entry name" value="FAD/NAD-binding_dom"/>
</dbReference>
<keyword evidence="5" id="KW-1185">Reference proteome</keyword>
<feature type="domain" description="BFD-like [2Fe-2S]-binding" evidence="2">
    <location>
        <begin position="377"/>
        <end position="428"/>
    </location>
</feature>
<evidence type="ECO:0000259" key="3">
    <source>
        <dbReference type="Pfam" id="PF07992"/>
    </source>
</evidence>
<dbReference type="InterPro" id="IPR036188">
    <property type="entry name" value="FAD/NAD-bd_sf"/>
</dbReference>
<dbReference type="InterPro" id="IPR017224">
    <property type="entry name" value="Opine_Oxase_asu/HCN_bsu"/>
</dbReference>
<dbReference type="SUPFAM" id="SSF51905">
    <property type="entry name" value="FAD/NAD(P)-binding domain"/>
    <property type="match status" value="1"/>
</dbReference>